<dbReference type="RefSeq" id="WP_369189302.1">
    <property type="nucleotide sequence ID" value="NZ_CP163431.1"/>
</dbReference>
<proteinExistence type="predicted"/>
<dbReference type="EMBL" id="CP163431">
    <property type="protein sequence ID" value="XDQ03393.1"/>
    <property type="molecule type" value="Genomic_DNA"/>
</dbReference>
<feature type="region of interest" description="Disordered" evidence="1">
    <location>
        <begin position="1"/>
        <end position="60"/>
    </location>
</feature>
<gene>
    <name evidence="2" type="ORF">AB5J58_25995</name>
</gene>
<sequence length="256" mass="27674">MTVNVPGRPATAEATAAPGGDGAAGTAAWEKTRRAEGAGSGHARDRGPSPWQGDRVRPLSRRQIEDRLQDLGVLYEETSGGSRNGNRDAFLRRLAGEVRRPGFALLIAENTTLTACAYGFPVRAADPWWQGYDARLPRRLHGLALTGGLFAVSGIVVPPRVRTHYQDRDWNLARRLQRRLLADHAPAVGVTLIPRTDTATLEAYRAWGWQDVVPGAAADPIRPVRPVRAAERGSPGDPDGLDPRLPGPCRVLILGL</sequence>
<evidence type="ECO:0000313" key="2">
    <source>
        <dbReference type="EMBL" id="XDQ03393.1"/>
    </source>
</evidence>
<name>A0AB39MEM0_9ACTN</name>
<accession>A0AB39MEM0</accession>
<feature type="compositionally biased region" description="Low complexity" evidence="1">
    <location>
        <begin position="1"/>
        <end position="28"/>
    </location>
</feature>
<feature type="compositionally biased region" description="Basic and acidic residues" evidence="1">
    <location>
        <begin position="30"/>
        <end position="47"/>
    </location>
</feature>
<organism evidence="2">
    <name type="scientific">Streptomyces sp. R08</name>
    <dbReference type="NCBI Taxonomy" id="3238624"/>
    <lineage>
        <taxon>Bacteria</taxon>
        <taxon>Bacillati</taxon>
        <taxon>Actinomycetota</taxon>
        <taxon>Actinomycetes</taxon>
        <taxon>Kitasatosporales</taxon>
        <taxon>Streptomycetaceae</taxon>
        <taxon>Streptomyces</taxon>
    </lineage>
</organism>
<evidence type="ECO:0000256" key="1">
    <source>
        <dbReference type="SAM" id="MobiDB-lite"/>
    </source>
</evidence>
<protein>
    <submittedName>
        <fullName evidence="2">Uncharacterized protein</fullName>
    </submittedName>
</protein>
<dbReference type="AlphaFoldDB" id="A0AB39MEM0"/>
<reference evidence="2" key="1">
    <citation type="submission" date="2024-07" db="EMBL/GenBank/DDBJ databases">
        <authorList>
            <person name="Yu S.T."/>
        </authorList>
    </citation>
    <scope>NUCLEOTIDE SEQUENCE</scope>
    <source>
        <strain evidence="2">R08</strain>
    </source>
</reference>